<dbReference type="Pfam" id="PF00149">
    <property type="entry name" value="Metallophos"/>
    <property type="match status" value="1"/>
</dbReference>
<comment type="caution">
    <text evidence="3">The sequence shown here is derived from an EMBL/GenBank/DDBJ whole genome shotgun (WGS) entry which is preliminary data.</text>
</comment>
<dbReference type="Gene3D" id="2.60.40.2700">
    <property type="match status" value="1"/>
</dbReference>
<dbReference type="Pfam" id="PF09992">
    <property type="entry name" value="NAGPA"/>
    <property type="match status" value="1"/>
</dbReference>
<dbReference type="Gene3D" id="2.60.40.680">
    <property type="match status" value="1"/>
</dbReference>
<dbReference type="PANTHER" id="PTHR40446">
    <property type="entry name" value="N-ACETYLGLUCOSAMINE-1-PHOSPHODIESTER ALPHA-N-ACETYLGLUCOSAMINIDASE"/>
    <property type="match status" value="1"/>
</dbReference>
<dbReference type="GO" id="GO:0003993">
    <property type="term" value="F:acid phosphatase activity"/>
    <property type="evidence" value="ECO:0007669"/>
    <property type="project" value="InterPro"/>
</dbReference>
<dbReference type="InterPro" id="IPR029052">
    <property type="entry name" value="Metallo-depent_PP-like"/>
</dbReference>
<feature type="region of interest" description="Disordered" evidence="1">
    <location>
        <begin position="382"/>
        <end position="552"/>
    </location>
</feature>
<evidence type="ECO:0000313" key="3">
    <source>
        <dbReference type="EMBL" id="RCX16645.1"/>
    </source>
</evidence>
<reference evidence="3 4" key="1">
    <citation type="submission" date="2018-07" db="EMBL/GenBank/DDBJ databases">
        <title>Genomic Encyclopedia of Type Strains, Phase IV (KMG-IV): sequencing the most valuable type-strain genomes for metagenomic binning, comparative biology and taxonomic classification.</title>
        <authorList>
            <person name="Goeker M."/>
        </authorList>
    </citation>
    <scope>NUCLEOTIDE SEQUENCE [LARGE SCALE GENOMIC DNA]</scope>
    <source>
        <strain evidence="3 4">DSM 27016</strain>
    </source>
</reference>
<dbReference type="Gene3D" id="2.60.120.430">
    <property type="entry name" value="Galactose-binding lectin"/>
    <property type="match status" value="1"/>
</dbReference>
<organism evidence="3 4">
    <name type="scientific">Anaerobacterium chartisolvens</name>
    <dbReference type="NCBI Taxonomy" id="1297424"/>
    <lineage>
        <taxon>Bacteria</taxon>
        <taxon>Bacillati</taxon>
        <taxon>Bacillota</taxon>
        <taxon>Clostridia</taxon>
        <taxon>Eubacteriales</taxon>
        <taxon>Oscillospiraceae</taxon>
        <taxon>Anaerobacterium</taxon>
    </lineage>
</organism>
<dbReference type="GO" id="GO:0046872">
    <property type="term" value="F:metal ion binding"/>
    <property type="evidence" value="ECO:0007669"/>
    <property type="project" value="InterPro"/>
</dbReference>
<dbReference type="PROSITE" id="PS51766">
    <property type="entry name" value="DOCKERIN"/>
    <property type="match status" value="1"/>
</dbReference>
<dbReference type="Proteomes" id="UP000253034">
    <property type="component" value="Unassembled WGS sequence"/>
</dbReference>
<feature type="domain" description="Dockerin" evidence="2">
    <location>
        <begin position="1789"/>
        <end position="1854"/>
    </location>
</feature>
<dbReference type="InterPro" id="IPR018711">
    <property type="entry name" value="NAGPA"/>
</dbReference>
<dbReference type="EMBL" id="QPJT01000010">
    <property type="protein sequence ID" value="RCX16645.1"/>
    <property type="molecule type" value="Genomic_DNA"/>
</dbReference>
<dbReference type="GO" id="GO:0000272">
    <property type="term" value="P:polysaccharide catabolic process"/>
    <property type="evidence" value="ECO:0007669"/>
    <property type="project" value="InterPro"/>
</dbReference>
<dbReference type="InterPro" id="IPR015914">
    <property type="entry name" value="PAPs_N"/>
</dbReference>
<accession>A0A369B5P9</accession>
<protein>
    <submittedName>
        <fullName evidence="3">Purple acid phosphatase-like protein</fullName>
    </submittedName>
</protein>
<dbReference type="InterPro" id="IPR018247">
    <property type="entry name" value="EF_Hand_1_Ca_BS"/>
</dbReference>
<evidence type="ECO:0000259" key="2">
    <source>
        <dbReference type="PROSITE" id="PS51766"/>
    </source>
</evidence>
<dbReference type="Pfam" id="PF16656">
    <property type="entry name" value="Pur_ac_phosph_N"/>
    <property type="match status" value="1"/>
</dbReference>
<dbReference type="Gene3D" id="1.10.1330.10">
    <property type="entry name" value="Dockerin domain"/>
    <property type="match status" value="1"/>
</dbReference>
<dbReference type="CDD" id="cd08547">
    <property type="entry name" value="Type_II_cohesin"/>
    <property type="match status" value="1"/>
</dbReference>
<sequence length="1854" mass="197402">MKAVKKHVLKSLSVLLIIMQCIGFASPVAQALGNLDFSSSMMTGLINDSTLPVAPGVQERRITLLNSIGKRVENFIIEVDLKNSPNTSIVTGSYKDGTEYGMSTVREQASYAIANGKQVVAGVNADFYNMATGEPLGCFVKNGSEIKALPSNWSFFGIKKDGTPVIGDYDEYQANREELQEALGGQRKLVDNGNVIEALAANPEIHPRSAVGIKENGAVIFIISDGRQEPYSAGYTYTELAQLMKDLGCVEALNLDGGGSATFVAREQGTDGLVYKNRPSDGIERVVANSFLVVSDTPANHQFASAVIEPFDRTYTPNSTISFSAKGMDSSGASAVLPESGLSWRLSDDSFGTLNSETGEFISNGKEGQVEVQLVYEEAGAGSANMMTEGDAGEETNDKDGVNAEVPEGTDEADGANAEVPEGTDEADGANAEVPEGTDEADGANAESPEGTDEADGVNIESPEGTDEADGVNSESPEGTDEADGANAESPEGTDEADGVNSEVPEGTDEADGVKEESPEGTNEADIDDTGTPEETGDGHTEDIFIPQDGDTSAQNMDISNSGLAAGGEVVGSTFVEIAVPDDIYFVQTELSLEFDISSDLGFMARYKGRDVVLKDGDIVWNIPDGMGVMDSNNIFHTSLDGSVSGIITASLAATGITAQLDVKVGQLPVILYDFEDGVSDWKPGSAGRGEKVSIEAVDYASGEPVRFGDKSLKINFDLTTAQTGTTLGAYAGPGTSKDIPGAPTAIGAWIYATEEARGYWLRMYLYDAGGQYKPIDFTANVPGIDWTGWKYVQANIPSTYQGPFKTYPNQMIRMMSTKSGTVGPMTKGEVYIDNVRMVYGASVDDMFNPIINDINVDGKTYTTSAVNISTTFTEDLSDKYATGMNYDRINMYVDGKDYTHAEGIYALNKGLNTVSISGFSLPDGLHRADVVVQDNFGNETKKTAYFTINTGTGTTVSMDSPNTEGAPLGGIYKINIKTNNPADIKEVIAKIKIGKDFPVQSVDFGPGDSGSTSQYDNKKGILTLNISNSSVNTSEEILATANISVPAATLPSQKLNYSLEYSDIKYNSDKGSYGASFGAMPESVDITADYTVEIKDALVGREGRVLVKDRSGNPVEGAAVKVRTGGTVLDLGVTGPDGIAAGTAMTDAVKGIEVYAEKDGLISFTVSTQSFKPFKDNIPSNILAVAVENSSTSKNITWMSNPLTSQNAAIMQIALKSDYEAQGEAAFANVTGKFNEASFAGESDINSNGIVRLNSAVAKGLTAGAVYSFRVGDGVSWSDVREFSTAQDGADTNFFVLGDTQTSDTANLLSVLDALENTGINYDFSMHVGDIIDDASRFNQLDAVSGALESYAGSSDADLIAVLGNHEYMGDEDGFIARTYYNTPLNGPAENLGACYSTEYGNVYAAVISFTTDRDLLEAQLEWLRADIAKTDKKWKMLVTHQPVYYSNPEGGNGLFKEVLPAVMDELGIDLVFSGHDHSYGRTLQLKGGKESRPGTTYIIAGSTGIKYYKGVNDGTFAVFANEEKPIYITGSAGKDSITIKALRPDGTEVDSFTIEKGITVEAGHATASSGGSVEVGVKLTDLEDFGGARIKLGYDSSKLTYKKIEFSEEMEVSAVNADIPGEIYFAVLSSEGITKQQLEAARITFDVNSDIDTQMELPISILSAEACNTDKEDLAVFRQDGSVLVIPGEASIPEALDVSFTGEAVVGQTLTAKYTYRDAKSVPEEGTSFRWLISETGKNSFEPIENETGNTLLVKPEYAGKDIRVEVTVRNAKASGQPVQGDNSRNTVIVRGDVLMDGKVDYKDALHILQSTVEKVVLNRQQTAAADINSDGQVNVQDVIYMLKAVLSVSQD</sequence>
<dbReference type="InterPro" id="IPR036439">
    <property type="entry name" value="Dockerin_dom_sf"/>
</dbReference>
<dbReference type="SUPFAM" id="SSF63446">
    <property type="entry name" value="Type I dockerin domain"/>
    <property type="match status" value="1"/>
</dbReference>
<dbReference type="CDD" id="cd14256">
    <property type="entry name" value="Dockerin_I"/>
    <property type="match status" value="1"/>
</dbReference>
<evidence type="ECO:0000313" key="4">
    <source>
        <dbReference type="Proteomes" id="UP000253034"/>
    </source>
</evidence>
<name>A0A369B5P9_9FIRM</name>
<evidence type="ECO:0000256" key="1">
    <source>
        <dbReference type="SAM" id="MobiDB-lite"/>
    </source>
</evidence>
<gene>
    <name evidence="3" type="ORF">DFR58_110144</name>
</gene>
<dbReference type="SUPFAM" id="SSF49384">
    <property type="entry name" value="Carbohydrate-binding domain"/>
    <property type="match status" value="1"/>
</dbReference>
<dbReference type="OrthoDB" id="9809781at2"/>
<dbReference type="PROSITE" id="PS00018">
    <property type="entry name" value="EF_HAND_1"/>
    <property type="match status" value="1"/>
</dbReference>
<dbReference type="GO" id="GO:0030246">
    <property type="term" value="F:carbohydrate binding"/>
    <property type="evidence" value="ECO:0007669"/>
    <property type="project" value="InterPro"/>
</dbReference>
<feature type="compositionally biased region" description="Acidic residues" evidence="1">
    <location>
        <begin position="523"/>
        <end position="536"/>
    </location>
</feature>
<dbReference type="InterPro" id="IPR016134">
    <property type="entry name" value="Dockerin_dom"/>
</dbReference>
<proteinExistence type="predicted"/>
<dbReference type="PANTHER" id="PTHR40446:SF2">
    <property type="entry name" value="N-ACETYLGLUCOSAMINE-1-PHOSPHODIESTER ALPHA-N-ACETYLGLUCOSAMINIDASE"/>
    <property type="match status" value="1"/>
</dbReference>
<dbReference type="InterPro" id="IPR004843">
    <property type="entry name" value="Calcineurin-like_PHP"/>
</dbReference>
<dbReference type="InterPro" id="IPR008965">
    <property type="entry name" value="CBM2/CBM3_carb-bd_dom_sf"/>
</dbReference>
<dbReference type="SUPFAM" id="SSF56300">
    <property type="entry name" value="Metallo-dependent phosphatases"/>
    <property type="match status" value="1"/>
</dbReference>
<keyword evidence="4" id="KW-1185">Reference proteome</keyword>
<dbReference type="Gene3D" id="3.60.21.10">
    <property type="match status" value="1"/>
</dbReference>